<comment type="caution">
    <text evidence="9">The sequence shown here is derived from an EMBL/GenBank/DDBJ whole genome shotgun (WGS) entry which is preliminary data.</text>
</comment>
<dbReference type="InterPro" id="IPR014001">
    <property type="entry name" value="Helicase_ATP-bd"/>
</dbReference>
<evidence type="ECO:0000259" key="7">
    <source>
        <dbReference type="PROSITE" id="PS51192"/>
    </source>
</evidence>
<name>A0AAV5RFY2_STABA</name>
<evidence type="ECO:0000256" key="5">
    <source>
        <dbReference type="ARBA" id="ARBA00022884"/>
    </source>
</evidence>
<dbReference type="Pfam" id="PF00271">
    <property type="entry name" value="Helicase_C"/>
    <property type="match status" value="1"/>
</dbReference>
<sequence>MNRLSKTAAKGTLFQKPKSSRLLKSQKYRQKNPKPENVEAVKPTAHNTVTTLNMGDFDMLSRVTSKARATQMNLLSKVDSFKQLKLHSVVREGVFTRYLNNTESQPTAVQKVALKALLLDDKFSATLLAAETGSGKTLAYLGPVLSNLLHSREKTSEKSKPTNPTSDSPSTIEEGEIEKNSDIDISTFTGKRRISNMVFVPTFELANQVYQTAKALTPELNISLFAGSSNHTEDFARDVYNGIDLAILTPAKLLKFMNNYEEAASFALDKCSNLIVDEADSLLNRSFEKETMQAIDQCNALRNLVFCTATIPHSFDRTLVSKYPELRRLVTPSIHRLPRHIDFKVVEVWHKPYMNNKKLALRQALYAIFHDNSEPNITKRVLVFVNRRSDVQGIADLLIENGFNATALDHPPAERAEIIRSFMEPTKINNKNDVNDETNKAFGDQRMKVLVATDVCARGVDFHSLRNVILYDMPFSAADLLHRAGRTGRLGKKGRVIMLVERKDGKHWLKGLEKVVKKGQALA</sequence>
<dbReference type="InterPro" id="IPR050079">
    <property type="entry name" value="DEAD_box_RNA_helicase"/>
</dbReference>
<evidence type="ECO:0000256" key="1">
    <source>
        <dbReference type="ARBA" id="ARBA00022741"/>
    </source>
</evidence>
<evidence type="ECO:0000256" key="3">
    <source>
        <dbReference type="ARBA" id="ARBA00022806"/>
    </source>
</evidence>
<dbReference type="Proteomes" id="UP001362899">
    <property type="component" value="Unassembled WGS sequence"/>
</dbReference>
<dbReference type="PROSITE" id="PS51192">
    <property type="entry name" value="HELICASE_ATP_BIND_1"/>
    <property type="match status" value="1"/>
</dbReference>
<evidence type="ECO:0000313" key="10">
    <source>
        <dbReference type="Proteomes" id="UP001362899"/>
    </source>
</evidence>
<dbReference type="PANTHER" id="PTHR47959:SF13">
    <property type="entry name" value="ATP-DEPENDENT RNA HELICASE RHLE"/>
    <property type="match status" value="1"/>
</dbReference>
<keyword evidence="2" id="KW-0378">Hydrolase</keyword>
<organism evidence="9 10">
    <name type="scientific">Starmerella bacillaris</name>
    <name type="common">Yeast</name>
    <name type="synonym">Candida zemplinina</name>
    <dbReference type="NCBI Taxonomy" id="1247836"/>
    <lineage>
        <taxon>Eukaryota</taxon>
        <taxon>Fungi</taxon>
        <taxon>Dikarya</taxon>
        <taxon>Ascomycota</taxon>
        <taxon>Saccharomycotina</taxon>
        <taxon>Dipodascomycetes</taxon>
        <taxon>Dipodascales</taxon>
        <taxon>Trichomonascaceae</taxon>
        <taxon>Starmerella</taxon>
    </lineage>
</organism>
<feature type="region of interest" description="Disordered" evidence="6">
    <location>
        <begin position="152"/>
        <end position="176"/>
    </location>
</feature>
<dbReference type="SUPFAM" id="SSF52540">
    <property type="entry name" value="P-loop containing nucleoside triphosphate hydrolases"/>
    <property type="match status" value="1"/>
</dbReference>
<dbReference type="EMBL" id="BTGC01000003">
    <property type="protein sequence ID" value="GMM50484.1"/>
    <property type="molecule type" value="Genomic_DNA"/>
</dbReference>
<dbReference type="GO" id="GO:0006364">
    <property type="term" value="P:rRNA processing"/>
    <property type="evidence" value="ECO:0007669"/>
    <property type="project" value="UniProtKB-ARBA"/>
</dbReference>
<evidence type="ECO:0000256" key="4">
    <source>
        <dbReference type="ARBA" id="ARBA00022840"/>
    </source>
</evidence>
<dbReference type="Gene3D" id="3.40.50.300">
    <property type="entry name" value="P-loop containing nucleotide triphosphate hydrolases"/>
    <property type="match status" value="2"/>
</dbReference>
<evidence type="ECO:0000313" key="9">
    <source>
        <dbReference type="EMBL" id="GMM50484.1"/>
    </source>
</evidence>
<dbReference type="SMART" id="SM00490">
    <property type="entry name" value="HELICc"/>
    <property type="match status" value="1"/>
</dbReference>
<dbReference type="GO" id="GO:0003723">
    <property type="term" value="F:RNA binding"/>
    <property type="evidence" value="ECO:0007669"/>
    <property type="project" value="UniProtKB-KW"/>
</dbReference>
<dbReference type="AlphaFoldDB" id="A0AAV5RFY2"/>
<keyword evidence="3 9" id="KW-0347">Helicase</keyword>
<dbReference type="PANTHER" id="PTHR47959">
    <property type="entry name" value="ATP-DEPENDENT RNA HELICASE RHLE-RELATED"/>
    <property type="match status" value="1"/>
</dbReference>
<dbReference type="InterPro" id="IPR001650">
    <property type="entry name" value="Helicase_C-like"/>
</dbReference>
<dbReference type="GO" id="GO:0003724">
    <property type="term" value="F:RNA helicase activity"/>
    <property type="evidence" value="ECO:0007669"/>
    <property type="project" value="TreeGrafter"/>
</dbReference>
<protein>
    <submittedName>
        <fullName evidence="9">ATP-dependent RNA helicase</fullName>
    </submittedName>
</protein>
<keyword evidence="1" id="KW-0547">Nucleotide-binding</keyword>
<dbReference type="CDD" id="cd18787">
    <property type="entry name" value="SF2_C_DEAD"/>
    <property type="match status" value="1"/>
</dbReference>
<reference evidence="9 10" key="1">
    <citation type="journal article" date="2023" name="Elife">
        <title>Identification of key yeast species and microbe-microbe interactions impacting larval growth of Drosophila in the wild.</title>
        <authorList>
            <person name="Mure A."/>
            <person name="Sugiura Y."/>
            <person name="Maeda R."/>
            <person name="Honda K."/>
            <person name="Sakurai N."/>
            <person name="Takahashi Y."/>
            <person name="Watada M."/>
            <person name="Katoh T."/>
            <person name="Gotoh A."/>
            <person name="Gotoh Y."/>
            <person name="Taniguchi I."/>
            <person name="Nakamura K."/>
            <person name="Hayashi T."/>
            <person name="Katayama T."/>
            <person name="Uemura T."/>
            <person name="Hattori Y."/>
        </authorList>
    </citation>
    <scope>NUCLEOTIDE SEQUENCE [LARGE SCALE GENOMIC DNA]</scope>
    <source>
        <strain evidence="9 10">SB-73</strain>
    </source>
</reference>
<dbReference type="SMART" id="SM00487">
    <property type="entry name" value="DEXDc"/>
    <property type="match status" value="1"/>
</dbReference>
<dbReference type="GO" id="GO:0016787">
    <property type="term" value="F:hydrolase activity"/>
    <property type="evidence" value="ECO:0007669"/>
    <property type="project" value="UniProtKB-KW"/>
</dbReference>
<dbReference type="InterPro" id="IPR011545">
    <property type="entry name" value="DEAD/DEAH_box_helicase_dom"/>
</dbReference>
<dbReference type="GO" id="GO:0005829">
    <property type="term" value="C:cytosol"/>
    <property type="evidence" value="ECO:0007669"/>
    <property type="project" value="TreeGrafter"/>
</dbReference>
<evidence type="ECO:0000256" key="2">
    <source>
        <dbReference type="ARBA" id="ARBA00022801"/>
    </source>
</evidence>
<dbReference type="GO" id="GO:0005524">
    <property type="term" value="F:ATP binding"/>
    <property type="evidence" value="ECO:0007669"/>
    <property type="project" value="UniProtKB-KW"/>
</dbReference>
<evidence type="ECO:0000259" key="8">
    <source>
        <dbReference type="PROSITE" id="PS51194"/>
    </source>
</evidence>
<dbReference type="PROSITE" id="PS51194">
    <property type="entry name" value="HELICASE_CTER"/>
    <property type="match status" value="1"/>
</dbReference>
<feature type="region of interest" description="Disordered" evidence="6">
    <location>
        <begin position="1"/>
        <end position="38"/>
    </location>
</feature>
<feature type="domain" description="Helicase ATP-binding" evidence="7">
    <location>
        <begin position="117"/>
        <end position="329"/>
    </location>
</feature>
<evidence type="ECO:0000256" key="6">
    <source>
        <dbReference type="SAM" id="MobiDB-lite"/>
    </source>
</evidence>
<proteinExistence type="predicted"/>
<keyword evidence="4" id="KW-0067">ATP-binding</keyword>
<feature type="compositionally biased region" description="Polar residues" evidence="6">
    <location>
        <begin position="161"/>
        <end position="171"/>
    </location>
</feature>
<gene>
    <name evidence="9" type="ORF">DASB73_014420</name>
</gene>
<feature type="compositionally biased region" description="Basic residues" evidence="6">
    <location>
        <begin position="18"/>
        <end position="32"/>
    </location>
</feature>
<accession>A0AAV5RFY2</accession>
<dbReference type="InterPro" id="IPR027417">
    <property type="entry name" value="P-loop_NTPase"/>
</dbReference>
<feature type="domain" description="Helicase C-terminal" evidence="8">
    <location>
        <begin position="360"/>
        <end position="523"/>
    </location>
</feature>
<keyword evidence="5" id="KW-0694">RNA-binding</keyword>
<keyword evidence="10" id="KW-1185">Reference proteome</keyword>
<dbReference type="Pfam" id="PF00270">
    <property type="entry name" value="DEAD"/>
    <property type="match status" value="1"/>
</dbReference>